<keyword evidence="3" id="KW-0808">Transferase</keyword>
<dbReference type="InterPro" id="IPR000653">
    <property type="entry name" value="DegT/StrS_aminotransferase"/>
</dbReference>
<evidence type="ECO:0000256" key="7">
    <source>
        <dbReference type="PIRSR" id="PIRSR000390-2"/>
    </source>
</evidence>
<dbReference type="PIRSF" id="PIRSF000390">
    <property type="entry name" value="PLP_StrS"/>
    <property type="match status" value="1"/>
</dbReference>
<dbReference type="Proteomes" id="UP001142374">
    <property type="component" value="Unassembled WGS sequence"/>
</dbReference>
<evidence type="ECO:0000256" key="2">
    <source>
        <dbReference type="ARBA" id="ARBA00022576"/>
    </source>
</evidence>
<accession>A0A9X2RN16</accession>
<keyword evidence="4 7" id="KW-0663">Pyridoxal phosphate</keyword>
<dbReference type="Gene3D" id="3.90.1150.10">
    <property type="entry name" value="Aspartate Aminotransferase, domain 1"/>
    <property type="match status" value="1"/>
</dbReference>
<dbReference type="GO" id="GO:0030170">
    <property type="term" value="F:pyridoxal phosphate binding"/>
    <property type="evidence" value="ECO:0007669"/>
    <property type="project" value="TreeGrafter"/>
</dbReference>
<keyword evidence="9" id="KW-1185">Reference proteome</keyword>
<name>A0A9X2RN16_9ACTN</name>
<evidence type="ECO:0000313" key="9">
    <source>
        <dbReference type="Proteomes" id="UP001142374"/>
    </source>
</evidence>
<dbReference type="PANTHER" id="PTHR30244">
    <property type="entry name" value="TRANSAMINASE"/>
    <property type="match status" value="1"/>
</dbReference>
<evidence type="ECO:0000256" key="1">
    <source>
        <dbReference type="ARBA" id="ARBA00001933"/>
    </source>
</evidence>
<dbReference type="PANTHER" id="PTHR30244:SF34">
    <property type="entry name" value="DTDP-4-AMINO-4,6-DIDEOXYGALACTOSE TRANSAMINASE"/>
    <property type="match status" value="1"/>
</dbReference>
<comment type="cofactor">
    <cofactor evidence="1">
        <name>pyridoxal 5'-phosphate</name>
        <dbReference type="ChEBI" id="CHEBI:597326"/>
    </cofactor>
</comment>
<comment type="caution">
    <text evidence="8">The sequence shown here is derived from an EMBL/GenBank/DDBJ whole genome shotgun (WGS) entry which is preliminary data.</text>
</comment>
<evidence type="ECO:0000256" key="5">
    <source>
        <dbReference type="ARBA" id="ARBA00038398"/>
    </source>
</evidence>
<dbReference type="GO" id="GO:0008483">
    <property type="term" value="F:transaminase activity"/>
    <property type="evidence" value="ECO:0007669"/>
    <property type="project" value="UniProtKB-KW"/>
</dbReference>
<dbReference type="SUPFAM" id="SSF53383">
    <property type="entry name" value="PLP-dependent transferases"/>
    <property type="match status" value="1"/>
</dbReference>
<reference evidence="8" key="1">
    <citation type="submission" date="2022-06" db="EMBL/GenBank/DDBJ databases">
        <title>WGS of actinobacteria.</title>
        <authorList>
            <person name="Thawai C."/>
        </authorList>
    </citation>
    <scope>NUCLEOTIDE SEQUENCE</scope>
    <source>
        <strain evidence="8">AA8</strain>
    </source>
</reference>
<keyword evidence="2 8" id="KW-0032">Aminotransferase</keyword>
<dbReference type="RefSeq" id="WP_256790990.1">
    <property type="nucleotide sequence ID" value="NZ_JANIID010000021.1"/>
</dbReference>
<comment type="similarity">
    <text evidence="5">Belongs to the DegT/DnrJ/EryC1 family. L-glutamine:2-deoxy-scyllo-inosose/scyllo-inosose aminotransferase subfamily.</text>
</comment>
<proteinExistence type="inferred from homology"/>
<evidence type="ECO:0000256" key="3">
    <source>
        <dbReference type="ARBA" id="ARBA00022679"/>
    </source>
</evidence>
<sequence>MPGPGFEFLGDEERRNIDQVLENWSLTRYLFDDPEKHSFVRRLERDLEALFRSGPSIAVNSGTSALATVLAGLGIGPGDEVIVPGYTYVASIGSIGHFGATPVLAEVDESLTLDPEDVERRITPRTRAVMAVHMLGAPCDMARLQEIADRHGILLIEDAAQACGGSYRGSRLGTIGDAGAYSFNPFKVITCGEGGMAVFRDRTAYARGFAYQDQGWPPLRDNNGAGTGEATFGLNLRMPELSAAVACAQLQRVDTVLAGTRGIRNRLVELIEPQEGMRQRVLNDAEGDCANVVVHTFDSADRAREVAAGLSTKPLVDSGRHYYGNMPQLSGNTSIRYAQGDLPRTDDLLSRSVAISVGVSDAHLGSGFGVGVRSTEEDVARAAEAFNSAVRSAVLA</sequence>
<dbReference type="InterPro" id="IPR015422">
    <property type="entry name" value="PyrdxlP-dep_Trfase_small"/>
</dbReference>
<evidence type="ECO:0000313" key="8">
    <source>
        <dbReference type="EMBL" id="MCQ8772438.1"/>
    </source>
</evidence>
<gene>
    <name evidence="8" type="ORF">NQU55_22085</name>
</gene>
<dbReference type="InterPro" id="IPR015424">
    <property type="entry name" value="PyrdxlP-dep_Trfase"/>
</dbReference>
<dbReference type="GO" id="GO:0000271">
    <property type="term" value="P:polysaccharide biosynthetic process"/>
    <property type="evidence" value="ECO:0007669"/>
    <property type="project" value="TreeGrafter"/>
</dbReference>
<dbReference type="EMBL" id="JANIID010000021">
    <property type="protein sequence ID" value="MCQ8772438.1"/>
    <property type="molecule type" value="Genomic_DNA"/>
</dbReference>
<dbReference type="AlphaFoldDB" id="A0A9X2RN16"/>
<evidence type="ECO:0000256" key="4">
    <source>
        <dbReference type="ARBA" id="ARBA00022898"/>
    </source>
</evidence>
<dbReference type="Pfam" id="PF01041">
    <property type="entry name" value="DegT_DnrJ_EryC1"/>
    <property type="match status" value="1"/>
</dbReference>
<evidence type="ECO:0000256" key="6">
    <source>
        <dbReference type="PIRSR" id="PIRSR000390-1"/>
    </source>
</evidence>
<protein>
    <submittedName>
        <fullName evidence="8">DegT/DnrJ/EryC1/StrS family aminotransferase</fullName>
    </submittedName>
</protein>
<dbReference type="InterPro" id="IPR015421">
    <property type="entry name" value="PyrdxlP-dep_Trfase_major"/>
</dbReference>
<dbReference type="Gene3D" id="3.40.640.10">
    <property type="entry name" value="Type I PLP-dependent aspartate aminotransferase-like (Major domain)"/>
    <property type="match status" value="1"/>
</dbReference>
<dbReference type="CDD" id="cd00616">
    <property type="entry name" value="AHBA_syn"/>
    <property type="match status" value="1"/>
</dbReference>
<feature type="modified residue" description="N6-(pyridoxal phosphate)lysine" evidence="7">
    <location>
        <position position="187"/>
    </location>
</feature>
<organism evidence="8 9">
    <name type="scientific">Streptomyces telluris</name>
    <dbReference type="NCBI Taxonomy" id="2720021"/>
    <lineage>
        <taxon>Bacteria</taxon>
        <taxon>Bacillati</taxon>
        <taxon>Actinomycetota</taxon>
        <taxon>Actinomycetes</taxon>
        <taxon>Kitasatosporales</taxon>
        <taxon>Streptomycetaceae</taxon>
        <taxon>Streptomyces</taxon>
    </lineage>
</organism>
<feature type="active site" description="Proton acceptor" evidence="6">
    <location>
        <position position="187"/>
    </location>
</feature>